<dbReference type="OrthoDB" id="9790710at2"/>
<dbReference type="PANTHER" id="PTHR45947">
    <property type="entry name" value="SULFOQUINOVOSYL TRANSFERASE SQD2"/>
    <property type="match status" value="1"/>
</dbReference>
<gene>
    <name evidence="2" type="ORF">APR42_01920</name>
</gene>
<evidence type="ECO:0000313" key="3">
    <source>
        <dbReference type="Proteomes" id="UP000051643"/>
    </source>
</evidence>
<keyword evidence="3" id="KW-1185">Reference proteome</keyword>
<protein>
    <recommendedName>
        <fullName evidence="1">Glycosyl transferase family 1 domain-containing protein</fullName>
    </recommendedName>
</protein>
<dbReference type="GO" id="GO:0016757">
    <property type="term" value="F:glycosyltransferase activity"/>
    <property type="evidence" value="ECO:0007669"/>
    <property type="project" value="InterPro"/>
</dbReference>
<reference evidence="2" key="1">
    <citation type="submission" date="2015-10" db="EMBL/GenBank/DDBJ databases">
        <title>Draft genome sequence of Salegentibacter mishustinae KCTC 12263.</title>
        <authorList>
            <person name="Lin W."/>
            <person name="Zheng Q."/>
        </authorList>
    </citation>
    <scope>NUCLEOTIDE SEQUENCE [LARGE SCALE GENOMIC DNA]</scope>
    <source>
        <strain evidence="2">KCTC 12263</strain>
    </source>
</reference>
<dbReference type="SUPFAM" id="SSF53756">
    <property type="entry name" value="UDP-Glycosyltransferase/glycogen phosphorylase"/>
    <property type="match status" value="1"/>
</dbReference>
<organism evidence="2 3">
    <name type="scientific">Salegentibacter mishustinae</name>
    <dbReference type="NCBI Taxonomy" id="270918"/>
    <lineage>
        <taxon>Bacteria</taxon>
        <taxon>Pseudomonadati</taxon>
        <taxon>Bacteroidota</taxon>
        <taxon>Flavobacteriia</taxon>
        <taxon>Flavobacteriales</taxon>
        <taxon>Flavobacteriaceae</taxon>
        <taxon>Salegentibacter</taxon>
    </lineage>
</organism>
<dbReference type="Gene3D" id="3.40.50.2000">
    <property type="entry name" value="Glycogen Phosphorylase B"/>
    <property type="match status" value="2"/>
</dbReference>
<dbReference type="InterPro" id="IPR050194">
    <property type="entry name" value="Glycosyltransferase_grp1"/>
</dbReference>
<dbReference type="AlphaFoldDB" id="A0A0Q9ZC72"/>
<dbReference type="EMBL" id="LKTP01000001">
    <property type="protein sequence ID" value="KRG30646.1"/>
    <property type="molecule type" value="Genomic_DNA"/>
</dbReference>
<feature type="domain" description="Glycosyl transferase family 1" evidence="1">
    <location>
        <begin position="189"/>
        <end position="354"/>
    </location>
</feature>
<dbReference type="InterPro" id="IPR001296">
    <property type="entry name" value="Glyco_trans_1"/>
</dbReference>
<dbReference type="RefSeq" id="WP_057480468.1">
    <property type="nucleotide sequence ID" value="NZ_BMWR01000002.1"/>
</dbReference>
<evidence type="ECO:0000259" key="1">
    <source>
        <dbReference type="Pfam" id="PF00534"/>
    </source>
</evidence>
<evidence type="ECO:0000313" key="2">
    <source>
        <dbReference type="EMBL" id="KRG30646.1"/>
    </source>
</evidence>
<proteinExistence type="predicted"/>
<name>A0A0Q9ZC72_9FLAO</name>
<dbReference type="PANTHER" id="PTHR45947:SF3">
    <property type="entry name" value="SULFOQUINOVOSYL TRANSFERASE SQD2"/>
    <property type="match status" value="1"/>
</dbReference>
<comment type="caution">
    <text evidence="2">The sequence shown here is derived from an EMBL/GenBank/DDBJ whole genome shotgun (WGS) entry which is preliminary data.</text>
</comment>
<sequence length="385" mass="45036">MRINIFTNIAPHYRKGLWEKLISHKKMDFHFYYGLNDYSKIKKIDLNEFVFQPFKHHFHILKNFWFKQKALIWQTGVIKTCLYTNAKINIFLGEMYCISTWIAAIICRFKGHTVIFWGHGFYGNEGKIKKNIRRTFYSLANQHLLYEHRGKNLMVQAGFNPKNLHVIFNSLDYQKHKNLRNKNNGMRKEEIFSFFENPILPTIVFIGRLTPVKRLDMLIQAISEINSLKQTVNLLIIGDGLLKSDLMQKGKKGLEQKWLYFSGACYEEDKIGEHLSLADLCISPGNVGLTAIHSLSFGTPVGTHGNLLNQMPEVEAIKDGYNGFYFSENDMEDLIIKTTQWLRKNPDREAVRKRCYEIIDKHYNPEYQIKVIEKLISESNPENTK</sequence>
<accession>A0A0Q9ZC72</accession>
<dbReference type="STRING" id="270918.APR42_01920"/>
<dbReference type="Proteomes" id="UP000051643">
    <property type="component" value="Unassembled WGS sequence"/>
</dbReference>
<dbReference type="CDD" id="cd03801">
    <property type="entry name" value="GT4_PimA-like"/>
    <property type="match status" value="1"/>
</dbReference>
<dbReference type="Pfam" id="PF00534">
    <property type="entry name" value="Glycos_transf_1"/>
    <property type="match status" value="1"/>
</dbReference>